<proteinExistence type="predicted"/>
<dbReference type="EMBL" id="KI660052">
    <property type="protein sequence ID" value="ETN78152.1"/>
    <property type="molecule type" value="Genomic_DNA"/>
</dbReference>
<protein>
    <submittedName>
        <fullName evidence="1">Uncharacterized protein</fullName>
    </submittedName>
</protein>
<accession>W2TAV9</accession>
<dbReference type="KEGG" id="nai:NECAME_10551"/>
<gene>
    <name evidence="1" type="ORF">NECAME_10551</name>
</gene>
<evidence type="ECO:0000313" key="1">
    <source>
        <dbReference type="EMBL" id="ETN78152.1"/>
    </source>
</evidence>
<dbReference type="Proteomes" id="UP000053676">
    <property type="component" value="Unassembled WGS sequence"/>
</dbReference>
<dbReference type="AlphaFoldDB" id="W2TAV9"/>
<sequence length="42" mass="4841">MADKEETSGGEQDDVSFLRTKCNIKRYDEMVTVHQYVTVVCD</sequence>
<reference evidence="2" key="1">
    <citation type="journal article" date="2014" name="Nat. Genet.">
        <title>Genome of the human hookworm Necator americanus.</title>
        <authorList>
            <person name="Tang Y.T."/>
            <person name="Gao X."/>
            <person name="Rosa B.A."/>
            <person name="Abubucker S."/>
            <person name="Hallsworth-Pepin K."/>
            <person name="Martin J."/>
            <person name="Tyagi R."/>
            <person name="Heizer E."/>
            <person name="Zhang X."/>
            <person name="Bhonagiri-Palsikar V."/>
            <person name="Minx P."/>
            <person name="Warren W.C."/>
            <person name="Wang Q."/>
            <person name="Zhan B."/>
            <person name="Hotez P.J."/>
            <person name="Sternberg P.W."/>
            <person name="Dougall A."/>
            <person name="Gaze S.T."/>
            <person name="Mulvenna J."/>
            <person name="Sotillo J."/>
            <person name="Ranganathan S."/>
            <person name="Rabelo E.M."/>
            <person name="Wilson R.K."/>
            <person name="Felgner P.L."/>
            <person name="Bethony J."/>
            <person name="Hawdon J.M."/>
            <person name="Gasser R.B."/>
            <person name="Loukas A."/>
            <person name="Mitreva M."/>
        </authorList>
    </citation>
    <scope>NUCLEOTIDE SEQUENCE [LARGE SCALE GENOMIC DNA]</scope>
</reference>
<organism evidence="1 2">
    <name type="scientific">Necator americanus</name>
    <name type="common">Human hookworm</name>
    <dbReference type="NCBI Taxonomy" id="51031"/>
    <lineage>
        <taxon>Eukaryota</taxon>
        <taxon>Metazoa</taxon>
        <taxon>Ecdysozoa</taxon>
        <taxon>Nematoda</taxon>
        <taxon>Chromadorea</taxon>
        <taxon>Rhabditida</taxon>
        <taxon>Rhabditina</taxon>
        <taxon>Rhabditomorpha</taxon>
        <taxon>Strongyloidea</taxon>
        <taxon>Ancylostomatidae</taxon>
        <taxon>Bunostominae</taxon>
        <taxon>Necator</taxon>
    </lineage>
</organism>
<name>W2TAV9_NECAM</name>
<evidence type="ECO:0000313" key="2">
    <source>
        <dbReference type="Proteomes" id="UP000053676"/>
    </source>
</evidence>
<keyword evidence="2" id="KW-1185">Reference proteome</keyword>